<dbReference type="SUPFAM" id="SSF52047">
    <property type="entry name" value="RNI-like"/>
    <property type="match status" value="1"/>
</dbReference>
<reference evidence="2 3" key="1">
    <citation type="submission" date="2020-05" db="EMBL/GenBank/DDBJ databases">
        <title>WGS assembly of Panicum virgatum.</title>
        <authorList>
            <person name="Lovell J.T."/>
            <person name="Jenkins J."/>
            <person name="Shu S."/>
            <person name="Juenger T.E."/>
            <person name="Schmutz J."/>
        </authorList>
    </citation>
    <scope>NUCLEOTIDE SEQUENCE [LARGE SCALE GENOMIC DNA]</scope>
    <source>
        <strain evidence="3">cv. AP13</strain>
    </source>
</reference>
<dbReference type="EMBL" id="CM029049">
    <property type="protein sequence ID" value="KAG2572288.1"/>
    <property type="molecule type" value="Genomic_DNA"/>
</dbReference>
<keyword evidence="1" id="KW-1133">Transmembrane helix</keyword>
<gene>
    <name evidence="2" type="ORF">PVAP13_7KG142000</name>
</gene>
<keyword evidence="1" id="KW-0812">Transmembrane</keyword>
<dbReference type="InterPro" id="IPR032675">
    <property type="entry name" value="LRR_dom_sf"/>
</dbReference>
<dbReference type="PANTHER" id="PTHR34223">
    <property type="entry name" value="OS11G0201299 PROTEIN"/>
    <property type="match status" value="1"/>
</dbReference>
<dbReference type="InterPro" id="IPR053197">
    <property type="entry name" value="F-box_SCFL_complex_component"/>
</dbReference>
<evidence type="ECO:0000313" key="3">
    <source>
        <dbReference type="Proteomes" id="UP000823388"/>
    </source>
</evidence>
<evidence type="ECO:0000256" key="1">
    <source>
        <dbReference type="SAM" id="Phobius"/>
    </source>
</evidence>
<comment type="caution">
    <text evidence="2">The sequence shown here is derived from an EMBL/GenBank/DDBJ whole genome shotgun (WGS) entry which is preliminary data.</text>
</comment>
<keyword evidence="1" id="KW-0472">Membrane</keyword>
<proteinExistence type="predicted"/>
<evidence type="ECO:0000313" key="2">
    <source>
        <dbReference type="EMBL" id="KAG2572288.1"/>
    </source>
</evidence>
<sequence>MFVTGALLRVAIISKNIICALLHIVLYLLLPFLDGWAWLSRWWRHLWRTAPCVNIDMREFGITLGTSGGDLSEKWRKFEDFTTSLLLFRSGTVSLDRFRVNATRRCLRVVDRWVRRGIMYCPQVLEVLISSDSGVVFPFPHLGASSRRLKRLHLSGVHLDSDFAEQIQSSCLVLEELELRNCSHGFQEITSRTLKRLIIDTLRNLTGGHFVIIAPCLLFLKMSVSFGCYSNGISAHVTNSLVKALINLQCNGETFSLESQRSLLVDLCNVPNLELGSFQTKVSLR</sequence>
<feature type="transmembrane region" description="Helical" evidence="1">
    <location>
        <begin position="12"/>
        <end position="39"/>
    </location>
</feature>
<dbReference type="AlphaFoldDB" id="A0A8T0QGI2"/>
<dbReference type="Proteomes" id="UP000823388">
    <property type="component" value="Chromosome 7K"/>
</dbReference>
<keyword evidence="3" id="KW-1185">Reference proteome</keyword>
<accession>A0A8T0QGI2</accession>
<protein>
    <submittedName>
        <fullName evidence="2">Uncharacterized protein</fullName>
    </submittedName>
</protein>
<name>A0A8T0QGI2_PANVG</name>
<dbReference type="Gene3D" id="3.80.10.10">
    <property type="entry name" value="Ribonuclease Inhibitor"/>
    <property type="match status" value="1"/>
</dbReference>
<organism evidence="2 3">
    <name type="scientific">Panicum virgatum</name>
    <name type="common">Blackwell switchgrass</name>
    <dbReference type="NCBI Taxonomy" id="38727"/>
    <lineage>
        <taxon>Eukaryota</taxon>
        <taxon>Viridiplantae</taxon>
        <taxon>Streptophyta</taxon>
        <taxon>Embryophyta</taxon>
        <taxon>Tracheophyta</taxon>
        <taxon>Spermatophyta</taxon>
        <taxon>Magnoliopsida</taxon>
        <taxon>Liliopsida</taxon>
        <taxon>Poales</taxon>
        <taxon>Poaceae</taxon>
        <taxon>PACMAD clade</taxon>
        <taxon>Panicoideae</taxon>
        <taxon>Panicodae</taxon>
        <taxon>Paniceae</taxon>
        <taxon>Panicinae</taxon>
        <taxon>Panicum</taxon>
        <taxon>Panicum sect. Hiantes</taxon>
    </lineage>
</organism>
<dbReference type="PANTHER" id="PTHR34223:SF70">
    <property type="entry name" value="F-BOX DOMAIN-CONTAINING PROTEIN"/>
    <property type="match status" value="1"/>
</dbReference>